<dbReference type="AlphaFoldDB" id="A0A6A5SSP0"/>
<evidence type="ECO:0000313" key="4">
    <source>
        <dbReference type="Proteomes" id="UP000800038"/>
    </source>
</evidence>
<dbReference type="Proteomes" id="UP000800038">
    <property type="component" value="Unassembled WGS sequence"/>
</dbReference>
<dbReference type="OrthoDB" id="1601230at2759"/>
<name>A0A6A5SSP0_9PLEO</name>
<dbReference type="PANTHER" id="PTHR33178:SF10">
    <property type="entry name" value="STRESS-RESPONSE A_B BARREL DOMAIN-CONTAINING PROTEIN"/>
    <property type="match status" value="1"/>
</dbReference>
<comment type="subunit">
    <text evidence="1">Homodimer.</text>
</comment>
<reference evidence="3" key="1">
    <citation type="journal article" date="2020" name="Stud. Mycol.">
        <title>101 Dothideomycetes genomes: a test case for predicting lifestyles and emergence of pathogens.</title>
        <authorList>
            <person name="Haridas S."/>
            <person name="Albert R."/>
            <person name="Binder M."/>
            <person name="Bloem J."/>
            <person name="Labutti K."/>
            <person name="Salamov A."/>
            <person name="Andreopoulos B."/>
            <person name="Baker S."/>
            <person name="Barry K."/>
            <person name="Bills G."/>
            <person name="Bluhm B."/>
            <person name="Cannon C."/>
            <person name="Castanera R."/>
            <person name="Culley D."/>
            <person name="Daum C."/>
            <person name="Ezra D."/>
            <person name="Gonzalez J."/>
            <person name="Henrissat B."/>
            <person name="Kuo A."/>
            <person name="Liang C."/>
            <person name="Lipzen A."/>
            <person name="Lutzoni F."/>
            <person name="Magnuson J."/>
            <person name="Mondo S."/>
            <person name="Nolan M."/>
            <person name="Ohm R."/>
            <person name="Pangilinan J."/>
            <person name="Park H.-J."/>
            <person name="Ramirez L."/>
            <person name="Alfaro M."/>
            <person name="Sun H."/>
            <person name="Tritt A."/>
            <person name="Yoshinaga Y."/>
            <person name="Zwiers L.-H."/>
            <person name="Turgeon B."/>
            <person name="Goodwin S."/>
            <person name="Spatafora J."/>
            <person name="Crous P."/>
            <person name="Grigoriev I."/>
        </authorList>
    </citation>
    <scope>NUCLEOTIDE SEQUENCE</scope>
    <source>
        <strain evidence="3">CBS 161.51</strain>
    </source>
</reference>
<dbReference type="EMBL" id="ML976028">
    <property type="protein sequence ID" value="KAF1943133.1"/>
    <property type="molecule type" value="Genomic_DNA"/>
</dbReference>
<dbReference type="InterPro" id="IPR011008">
    <property type="entry name" value="Dimeric_a/b-barrel"/>
</dbReference>
<dbReference type="PROSITE" id="PS51502">
    <property type="entry name" value="S_R_A_B_BARREL"/>
    <property type="match status" value="1"/>
</dbReference>
<evidence type="ECO:0000259" key="2">
    <source>
        <dbReference type="PROSITE" id="PS51502"/>
    </source>
</evidence>
<dbReference type="SUPFAM" id="SSF54909">
    <property type="entry name" value="Dimeric alpha+beta barrel"/>
    <property type="match status" value="1"/>
</dbReference>
<dbReference type="Gene3D" id="3.30.70.100">
    <property type="match status" value="1"/>
</dbReference>
<accession>A0A6A5SSP0</accession>
<evidence type="ECO:0000313" key="3">
    <source>
        <dbReference type="EMBL" id="KAF1943133.1"/>
    </source>
</evidence>
<dbReference type="PANTHER" id="PTHR33178">
    <property type="match status" value="1"/>
</dbReference>
<dbReference type="SMART" id="SM00886">
    <property type="entry name" value="Dabb"/>
    <property type="match status" value="1"/>
</dbReference>
<dbReference type="InterPro" id="IPR013097">
    <property type="entry name" value="Dabb"/>
</dbReference>
<dbReference type="InterPro" id="IPR044662">
    <property type="entry name" value="HS1/DABB1-like"/>
</dbReference>
<organism evidence="3 4">
    <name type="scientific">Clathrospora elynae</name>
    <dbReference type="NCBI Taxonomy" id="706981"/>
    <lineage>
        <taxon>Eukaryota</taxon>
        <taxon>Fungi</taxon>
        <taxon>Dikarya</taxon>
        <taxon>Ascomycota</taxon>
        <taxon>Pezizomycotina</taxon>
        <taxon>Dothideomycetes</taxon>
        <taxon>Pleosporomycetidae</taxon>
        <taxon>Pleosporales</taxon>
        <taxon>Diademaceae</taxon>
        <taxon>Clathrospora</taxon>
    </lineage>
</organism>
<sequence length="110" mass="12438">MTIIHIVLFEWKSTASPEQVEEACKRMLALQDQCIHPTSQNPYIRSFSGGKNNSPEGHAGDLTHGFVVEFESAEDRDYYVYKDPAHQEFVKFAGEVANSVKVLDYEPGKM</sequence>
<gene>
    <name evidence="3" type="ORF">EJ02DRAFT_343894</name>
</gene>
<dbReference type="Pfam" id="PF07876">
    <property type="entry name" value="Dabb"/>
    <property type="match status" value="1"/>
</dbReference>
<keyword evidence="4" id="KW-1185">Reference proteome</keyword>
<evidence type="ECO:0000256" key="1">
    <source>
        <dbReference type="ARBA" id="ARBA00011738"/>
    </source>
</evidence>
<feature type="domain" description="Stress-response A/B barrel" evidence="2">
    <location>
        <begin position="3"/>
        <end position="105"/>
    </location>
</feature>
<protein>
    <recommendedName>
        <fullName evidence="2">Stress-response A/B barrel domain-containing protein</fullName>
    </recommendedName>
</protein>
<proteinExistence type="predicted"/>